<evidence type="ECO:0000313" key="2">
    <source>
        <dbReference type="Proteomes" id="UP000828390"/>
    </source>
</evidence>
<accession>A0A9D4F9A5</accession>
<sequence length="51" mass="5998">MMQPYQIHHSILQDRLLRHSFTSATGLWNQPQNHLVSAHSLEAFNERTVQQ</sequence>
<keyword evidence="2" id="KW-1185">Reference proteome</keyword>
<gene>
    <name evidence="1" type="ORF">DPMN_146795</name>
</gene>
<name>A0A9D4F9A5_DREPO</name>
<evidence type="ECO:0000313" key="1">
    <source>
        <dbReference type="EMBL" id="KAH3793288.1"/>
    </source>
</evidence>
<protein>
    <submittedName>
        <fullName evidence="1">Uncharacterized protein</fullName>
    </submittedName>
</protein>
<comment type="caution">
    <text evidence="1">The sequence shown here is derived from an EMBL/GenBank/DDBJ whole genome shotgun (WGS) entry which is preliminary data.</text>
</comment>
<dbReference type="AlphaFoldDB" id="A0A9D4F9A5"/>
<organism evidence="1 2">
    <name type="scientific">Dreissena polymorpha</name>
    <name type="common">Zebra mussel</name>
    <name type="synonym">Mytilus polymorpha</name>
    <dbReference type="NCBI Taxonomy" id="45954"/>
    <lineage>
        <taxon>Eukaryota</taxon>
        <taxon>Metazoa</taxon>
        <taxon>Spiralia</taxon>
        <taxon>Lophotrochozoa</taxon>
        <taxon>Mollusca</taxon>
        <taxon>Bivalvia</taxon>
        <taxon>Autobranchia</taxon>
        <taxon>Heteroconchia</taxon>
        <taxon>Euheterodonta</taxon>
        <taxon>Imparidentia</taxon>
        <taxon>Neoheterodontei</taxon>
        <taxon>Myida</taxon>
        <taxon>Dreissenoidea</taxon>
        <taxon>Dreissenidae</taxon>
        <taxon>Dreissena</taxon>
    </lineage>
</organism>
<dbReference type="EMBL" id="JAIWYP010000007">
    <property type="protein sequence ID" value="KAH3793288.1"/>
    <property type="molecule type" value="Genomic_DNA"/>
</dbReference>
<proteinExistence type="predicted"/>
<reference evidence="1" key="2">
    <citation type="submission" date="2020-11" db="EMBL/GenBank/DDBJ databases">
        <authorList>
            <person name="McCartney M.A."/>
            <person name="Auch B."/>
            <person name="Kono T."/>
            <person name="Mallez S."/>
            <person name="Becker A."/>
            <person name="Gohl D.M."/>
            <person name="Silverstein K.A.T."/>
            <person name="Koren S."/>
            <person name="Bechman K.B."/>
            <person name="Herman A."/>
            <person name="Abrahante J.E."/>
            <person name="Garbe J."/>
        </authorList>
    </citation>
    <scope>NUCLEOTIDE SEQUENCE</scope>
    <source>
        <strain evidence="1">Duluth1</strain>
        <tissue evidence="1">Whole animal</tissue>
    </source>
</reference>
<reference evidence="1" key="1">
    <citation type="journal article" date="2019" name="bioRxiv">
        <title>The Genome of the Zebra Mussel, Dreissena polymorpha: A Resource for Invasive Species Research.</title>
        <authorList>
            <person name="McCartney M.A."/>
            <person name="Auch B."/>
            <person name="Kono T."/>
            <person name="Mallez S."/>
            <person name="Zhang Y."/>
            <person name="Obille A."/>
            <person name="Becker A."/>
            <person name="Abrahante J.E."/>
            <person name="Garbe J."/>
            <person name="Badalamenti J.P."/>
            <person name="Herman A."/>
            <person name="Mangelson H."/>
            <person name="Liachko I."/>
            <person name="Sullivan S."/>
            <person name="Sone E.D."/>
            <person name="Koren S."/>
            <person name="Silverstein K.A.T."/>
            <person name="Beckman K.B."/>
            <person name="Gohl D.M."/>
        </authorList>
    </citation>
    <scope>NUCLEOTIDE SEQUENCE</scope>
    <source>
        <strain evidence="1">Duluth1</strain>
        <tissue evidence="1">Whole animal</tissue>
    </source>
</reference>
<dbReference type="Proteomes" id="UP000828390">
    <property type="component" value="Unassembled WGS sequence"/>
</dbReference>